<evidence type="ECO:0000256" key="3">
    <source>
        <dbReference type="SAM" id="Phobius"/>
    </source>
</evidence>
<evidence type="ECO:0000313" key="6">
    <source>
        <dbReference type="Proteomes" id="UP000054937"/>
    </source>
</evidence>
<reference evidence="5 6" key="1">
    <citation type="journal article" date="2015" name="Sci. Rep.">
        <title>Genome of the facultative scuticociliatosis pathogen Pseudocohnilembus persalinus provides insight into its virulence through horizontal gene transfer.</title>
        <authorList>
            <person name="Xiong J."/>
            <person name="Wang G."/>
            <person name="Cheng J."/>
            <person name="Tian M."/>
            <person name="Pan X."/>
            <person name="Warren A."/>
            <person name="Jiang C."/>
            <person name="Yuan D."/>
            <person name="Miao W."/>
        </authorList>
    </citation>
    <scope>NUCLEOTIDE SEQUENCE [LARGE SCALE GENOMIC DNA]</scope>
    <source>
        <strain evidence="5">36N120E</strain>
    </source>
</reference>
<dbReference type="Proteomes" id="UP000054937">
    <property type="component" value="Unassembled WGS sequence"/>
</dbReference>
<feature type="transmembrane region" description="Helical" evidence="3">
    <location>
        <begin position="324"/>
        <end position="346"/>
    </location>
</feature>
<dbReference type="Pfam" id="PF02225">
    <property type="entry name" value="PA"/>
    <property type="match status" value="1"/>
</dbReference>
<name>A0A0V0QJR4_PSEPJ</name>
<dbReference type="SUPFAM" id="SSF52025">
    <property type="entry name" value="PA domain"/>
    <property type="match status" value="1"/>
</dbReference>
<evidence type="ECO:0000256" key="1">
    <source>
        <dbReference type="ARBA" id="ARBA00022729"/>
    </source>
</evidence>
<proteinExistence type="predicted"/>
<protein>
    <recommendedName>
        <fullName evidence="4">PA domain-containing protein</fullName>
    </recommendedName>
</protein>
<dbReference type="PROSITE" id="PS51257">
    <property type="entry name" value="PROKAR_LIPOPROTEIN"/>
    <property type="match status" value="1"/>
</dbReference>
<comment type="caution">
    <text evidence="5">The sequence shown here is derived from an EMBL/GenBank/DDBJ whole genome shotgun (WGS) entry which is preliminary data.</text>
</comment>
<accession>A0A0V0QJR4</accession>
<dbReference type="AlphaFoldDB" id="A0A0V0QJR4"/>
<feature type="domain" description="PA" evidence="4">
    <location>
        <begin position="62"/>
        <end position="145"/>
    </location>
</feature>
<dbReference type="PANTHER" id="PTHR22702">
    <property type="entry name" value="PROTEASE-ASSOCIATED DOMAIN-CONTAINING PROTEIN"/>
    <property type="match status" value="1"/>
</dbReference>
<dbReference type="InterPro" id="IPR003137">
    <property type="entry name" value="PA_domain"/>
</dbReference>
<gene>
    <name evidence="5" type="ORF">PPERSA_11850</name>
</gene>
<keyword evidence="1" id="KW-0732">Signal</keyword>
<sequence length="400" mass="46199">MKRLNISLTIILIFSCIIFKNNAILDVLEPQELIEQLNGETILYELSKFGDIPYGSKMPGILVLADPIDGCTHKQQYHTPGQPKPIVLIQDSSKCSVFQKIVGAQRAGAGMVIVYSTKNDTPQAMKSDNGYAIEIPSIIIGKKQGGILKQFLDKKQEVQLMMNFNYGSENVFYLFLDPRHIFESAEFVSHFKEAVEWQQQQKYSIGEGKYCADTKEQLQEDQFGNMDGQNNDLFDESLETIARFNIKHFPSAVINDQLITQQNYYKQTNRPTDFASFVLYELCKHSNRRSKECSQYIFNYNQEYHVKSSSEEELLYDTSSGITFWEILMLCGGVLVLLFIPVFIWYRKRMNKIRTLQYDMIDSLVEDYYKLQNKNKDLNGNINEEQSLEIKQKLSEGLQN</sequence>
<dbReference type="PANTHER" id="PTHR22702:SF1">
    <property type="entry name" value="PROTEASE-ASSOCIATED DOMAIN-CONTAINING PROTEIN 1"/>
    <property type="match status" value="1"/>
</dbReference>
<keyword evidence="2" id="KW-0325">Glycoprotein</keyword>
<keyword evidence="3" id="KW-1133">Transmembrane helix</keyword>
<organism evidence="5 6">
    <name type="scientific">Pseudocohnilembus persalinus</name>
    <name type="common">Ciliate</name>
    <dbReference type="NCBI Taxonomy" id="266149"/>
    <lineage>
        <taxon>Eukaryota</taxon>
        <taxon>Sar</taxon>
        <taxon>Alveolata</taxon>
        <taxon>Ciliophora</taxon>
        <taxon>Intramacronucleata</taxon>
        <taxon>Oligohymenophorea</taxon>
        <taxon>Scuticociliatia</taxon>
        <taxon>Philasterida</taxon>
        <taxon>Pseudocohnilembidae</taxon>
        <taxon>Pseudocohnilembus</taxon>
    </lineage>
</organism>
<dbReference type="Gene3D" id="3.50.30.30">
    <property type="match status" value="1"/>
</dbReference>
<keyword evidence="6" id="KW-1185">Reference proteome</keyword>
<dbReference type="InterPro" id="IPR046450">
    <property type="entry name" value="PA_dom_sf"/>
</dbReference>
<dbReference type="EMBL" id="LDAU01000154">
    <property type="protein sequence ID" value="KRX02510.1"/>
    <property type="molecule type" value="Genomic_DNA"/>
</dbReference>
<dbReference type="InParanoid" id="A0A0V0QJR4"/>
<keyword evidence="3" id="KW-0472">Membrane</keyword>
<evidence type="ECO:0000256" key="2">
    <source>
        <dbReference type="ARBA" id="ARBA00023180"/>
    </source>
</evidence>
<keyword evidence="3" id="KW-0812">Transmembrane</keyword>
<evidence type="ECO:0000259" key="4">
    <source>
        <dbReference type="Pfam" id="PF02225"/>
    </source>
</evidence>
<dbReference type="OrthoDB" id="5357315at2759"/>
<evidence type="ECO:0000313" key="5">
    <source>
        <dbReference type="EMBL" id="KRX02510.1"/>
    </source>
</evidence>